<dbReference type="AlphaFoldDB" id="A0A1H7WWM0"/>
<sequence>MKHMEELTVNERDWLVFLRMISLDLDPAPTLRRVQLLRRVCEARKA</sequence>
<organism evidence="1 2">
    <name type="scientific">Roseovarius tolerans</name>
    <dbReference type="NCBI Taxonomy" id="74031"/>
    <lineage>
        <taxon>Bacteria</taxon>
        <taxon>Pseudomonadati</taxon>
        <taxon>Pseudomonadota</taxon>
        <taxon>Alphaproteobacteria</taxon>
        <taxon>Rhodobacterales</taxon>
        <taxon>Roseobacteraceae</taxon>
        <taxon>Roseovarius</taxon>
    </lineage>
</organism>
<dbReference type="Proteomes" id="UP000182160">
    <property type="component" value="Unassembled WGS sequence"/>
</dbReference>
<name>A0A1H7WWM0_9RHOB</name>
<protein>
    <submittedName>
        <fullName evidence="1">Uncharacterized protein</fullName>
    </submittedName>
</protein>
<proteinExistence type="predicted"/>
<dbReference type="EMBL" id="FOBO01000003">
    <property type="protein sequence ID" value="SEM25328.1"/>
    <property type="molecule type" value="Genomic_DNA"/>
</dbReference>
<gene>
    <name evidence="1" type="ORF">SAMN04488077_103162</name>
</gene>
<evidence type="ECO:0000313" key="1">
    <source>
        <dbReference type="EMBL" id="SEM25328.1"/>
    </source>
</evidence>
<evidence type="ECO:0000313" key="2">
    <source>
        <dbReference type="Proteomes" id="UP000182160"/>
    </source>
</evidence>
<reference evidence="1 2" key="1">
    <citation type="submission" date="2016-10" db="EMBL/GenBank/DDBJ databases">
        <authorList>
            <person name="de Groot N.N."/>
        </authorList>
    </citation>
    <scope>NUCLEOTIDE SEQUENCE [LARGE SCALE GENOMIC DNA]</scope>
    <source>
        <strain evidence="1 2">DSM 11457</strain>
    </source>
</reference>
<accession>A0A1H7WWM0</accession>
<dbReference type="RefSeq" id="WP_175477321.1">
    <property type="nucleotide sequence ID" value="NZ_FOBO01000003.1"/>
</dbReference>